<dbReference type="Proteomes" id="UP000192445">
    <property type="component" value="Chromosome"/>
</dbReference>
<sequence>MRWTGRALAAAGALWVHIPPLDDRAEPPVLLRPPPGHPERLRPDVPLSAAEQDLARRLLDPKEIA</sequence>
<dbReference type="EMBL" id="CP020570">
    <property type="protein sequence ID" value="ARF66102.1"/>
    <property type="molecule type" value="Genomic_DNA"/>
</dbReference>
<organism evidence="2 3">
    <name type="scientific">Streptomyces violaceoruber</name>
    <dbReference type="NCBI Taxonomy" id="1935"/>
    <lineage>
        <taxon>Bacteria</taxon>
        <taxon>Bacillati</taxon>
        <taxon>Actinomycetota</taxon>
        <taxon>Actinomycetes</taxon>
        <taxon>Kitasatosporales</taxon>
        <taxon>Streptomycetaceae</taxon>
        <taxon>Streptomyces</taxon>
        <taxon>Streptomyces violaceoruber group</taxon>
    </lineage>
</organism>
<evidence type="ECO:0000256" key="1">
    <source>
        <dbReference type="SAM" id="MobiDB-lite"/>
    </source>
</evidence>
<name>A0A1V0UM99_STRVN</name>
<evidence type="ECO:0000313" key="2">
    <source>
        <dbReference type="EMBL" id="ARF66102.1"/>
    </source>
</evidence>
<evidence type="ECO:0000313" key="3">
    <source>
        <dbReference type="Proteomes" id="UP000192445"/>
    </source>
</evidence>
<dbReference type="Pfam" id="PF19534">
    <property type="entry name" value="DUF6059"/>
    <property type="match status" value="1"/>
</dbReference>
<dbReference type="InterPro" id="IPR045701">
    <property type="entry name" value="DUF6059"/>
</dbReference>
<dbReference type="STRING" id="1935.B1H20_09530"/>
<gene>
    <name evidence="2" type="ORF">B1H20_09530</name>
</gene>
<feature type="region of interest" description="Disordered" evidence="1">
    <location>
        <begin position="25"/>
        <end position="47"/>
    </location>
</feature>
<protein>
    <submittedName>
        <fullName evidence="2">Uncharacterized protein</fullName>
    </submittedName>
</protein>
<reference evidence="2 3" key="1">
    <citation type="submission" date="2017-03" db="EMBL/GenBank/DDBJ databases">
        <title>Complete Genome Sequence of a natural compounds producer, Streptomyces violaceus S21.</title>
        <authorList>
            <person name="Zhong C."/>
            <person name="Zhao Z."/>
            <person name="Fu J."/>
            <person name="Zong G."/>
            <person name="Qin R."/>
            <person name="Cao G."/>
        </authorList>
    </citation>
    <scope>NUCLEOTIDE SEQUENCE [LARGE SCALE GENOMIC DNA]</scope>
    <source>
        <strain evidence="2 3">S21</strain>
    </source>
</reference>
<dbReference type="KEGG" id="svu:B1H20_09530"/>
<accession>A0A1V0UM99</accession>
<proteinExistence type="predicted"/>
<dbReference type="AlphaFoldDB" id="A0A1V0UM99"/>